<dbReference type="Proteomes" id="UP000028700">
    <property type="component" value="Unassembled WGS sequence"/>
</dbReference>
<proteinExistence type="predicted"/>
<comment type="caution">
    <text evidence="1">The sequence shown here is derived from an EMBL/GenBank/DDBJ whole genome shotgun (WGS) entry which is preliminary data.</text>
</comment>
<dbReference type="RefSeq" id="WP_034527343.1">
    <property type="nucleotide sequence ID" value="NZ_BBAZ01000001.1"/>
</dbReference>
<evidence type="ECO:0000313" key="2">
    <source>
        <dbReference type="Proteomes" id="UP000028700"/>
    </source>
</evidence>
<reference evidence="1" key="1">
    <citation type="journal article" date="2014" name="Genome Announc.">
        <title>Draft Genome Sequence of Lactobacillus oryzae Strain SG293T.</title>
        <authorList>
            <person name="Tanizawa Y."/>
            <person name="Fujisawa T."/>
            <person name="Mochizuki T."/>
            <person name="Kaminuma E."/>
            <person name="Nakamura Y."/>
            <person name="Tohno M."/>
        </authorList>
    </citation>
    <scope>NUCLEOTIDE SEQUENCE [LARGE SCALE GENOMIC DNA]</scope>
    <source>
        <strain evidence="1">SG293</strain>
    </source>
</reference>
<organism evidence="1 2">
    <name type="scientific">Secundilactobacillus oryzae JCM 18671</name>
    <dbReference type="NCBI Taxonomy" id="1291743"/>
    <lineage>
        <taxon>Bacteria</taxon>
        <taxon>Bacillati</taxon>
        <taxon>Bacillota</taxon>
        <taxon>Bacilli</taxon>
        <taxon>Lactobacillales</taxon>
        <taxon>Lactobacillaceae</taxon>
        <taxon>Secundilactobacillus</taxon>
    </lineage>
</organism>
<protein>
    <submittedName>
        <fullName evidence="1">Uncharacterized protein</fullName>
    </submittedName>
</protein>
<evidence type="ECO:0000313" key="1">
    <source>
        <dbReference type="EMBL" id="GAK47723.1"/>
    </source>
</evidence>
<dbReference type="STRING" id="1291743.LOSG293_110390"/>
<dbReference type="AlphaFoldDB" id="A0A081BI55"/>
<keyword evidence="2" id="KW-1185">Reference proteome</keyword>
<dbReference type="EMBL" id="BBJM01000011">
    <property type="protein sequence ID" value="GAK47723.1"/>
    <property type="molecule type" value="Genomic_DNA"/>
</dbReference>
<dbReference type="OrthoDB" id="2307335at2"/>
<name>A0A081BI55_9LACO</name>
<sequence>MANKDAFLKMFEDQINDVANQDAVRLATLQQEREEGTLKELVKSQVYMAHVAYEEALRQGFDDKKAFAVGCYQAGYITTE</sequence>
<gene>
    <name evidence="1" type="ORF">LOSG293_110390</name>
</gene>
<accession>A0A081BI55</accession>